<sequence length="397" mass="43033">FRVLDPNDPDDIEIMLDPDSQQNDWFLNFQTNPDLIRQINTTIKFDRVSCGITGGWDPIFGWDFGPNEDWDLGLSDATETAAERIVKFYQPRPLTVNDINVINEQLARVVIEEKDIAELISGCNYRGTFVEGNGMIIDINDFDTFLNPSQSAEFLGDGLEDTFAIPLAPVVPTSSNVQVYLLDTGWSSGGFSSSWSSSPWSGPDSIANGLQIEGVDYTIDGGITEVTFTVVPAVGTRIIIVVGAWLLANPGAPVGPADIIVDGNLLIDPFNLGDHPEELVLQTTGEALSICVDTEESVGPDAPAIAFRLFLDNENAKEALNIKPLIKTALSEGITAGQTTIKVDDIARFPPFGEIVIVTKSTLGNFTIVEHIEYDSVDKLTRTLGVVLNGRGVSNTI</sequence>
<proteinExistence type="predicted"/>
<name>A0A0F9B015_9ZZZZ</name>
<dbReference type="EMBL" id="LAZR01054719">
    <property type="protein sequence ID" value="KKK77936.1"/>
    <property type="molecule type" value="Genomic_DNA"/>
</dbReference>
<feature type="non-terminal residue" evidence="1">
    <location>
        <position position="397"/>
    </location>
</feature>
<protein>
    <submittedName>
        <fullName evidence="1">Uncharacterized protein</fullName>
    </submittedName>
</protein>
<organism evidence="1">
    <name type="scientific">marine sediment metagenome</name>
    <dbReference type="NCBI Taxonomy" id="412755"/>
    <lineage>
        <taxon>unclassified sequences</taxon>
        <taxon>metagenomes</taxon>
        <taxon>ecological metagenomes</taxon>
    </lineage>
</organism>
<gene>
    <name evidence="1" type="ORF">LCGC14_2848590</name>
</gene>
<dbReference type="AlphaFoldDB" id="A0A0F9B015"/>
<accession>A0A0F9B015</accession>
<evidence type="ECO:0000313" key="1">
    <source>
        <dbReference type="EMBL" id="KKK77936.1"/>
    </source>
</evidence>
<comment type="caution">
    <text evidence="1">The sequence shown here is derived from an EMBL/GenBank/DDBJ whole genome shotgun (WGS) entry which is preliminary data.</text>
</comment>
<reference evidence="1" key="1">
    <citation type="journal article" date="2015" name="Nature">
        <title>Complex archaea that bridge the gap between prokaryotes and eukaryotes.</title>
        <authorList>
            <person name="Spang A."/>
            <person name="Saw J.H."/>
            <person name="Jorgensen S.L."/>
            <person name="Zaremba-Niedzwiedzka K."/>
            <person name="Martijn J."/>
            <person name="Lind A.E."/>
            <person name="van Eijk R."/>
            <person name="Schleper C."/>
            <person name="Guy L."/>
            <person name="Ettema T.J."/>
        </authorList>
    </citation>
    <scope>NUCLEOTIDE SEQUENCE</scope>
</reference>
<feature type="non-terminal residue" evidence="1">
    <location>
        <position position="1"/>
    </location>
</feature>